<name>A0A8S5TS32_9VIRU</name>
<evidence type="ECO:0000313" key="2">
    <source>
        <dbReference type="EMBL" id="DAF85013.1"/>
    </source>
</evidence>
<keyword evidence="1" id="KW-0472">Membrane</keyword>
<reference evidence="2" key="1">
    <citation type="journal article" date="2021" name="Proc. Natl. Acad. Sci. U.S.A.">
        <title>A Catalog of Tens of Thousands of Viruses from Human Metagenomes Reveals Hidden Associations with Chronic Diseases.</title>
        <authorList>
            <person name="Tisza M.J."/>
            <person name="Buck C.B."/>
        </authorList>
    </citation>
    <scope>NUCLEOTIDE SEQUENCE</scope>
    <source>
        <strain evidence="2">CtzMc2</strain>
    </source>
</reference>
<keyword evidence="1" id="KW-1133">Transmembrane helix</keyword>
<organism evidence="2">
    <name type="scientific">Inoviridae sp. ctzMc2</name>
    <dbReference type="NCBI Taxonomy" id="2825787"/>
    <lineage>
        <taxon>Viruses</taxon>
        <taxon>Monodnaviria</taxon>
        <taxon>Loebvirae</taxon>
        <taxon>Hofneiviricota</taxon>
        <taxon>Faserviricetes</taxon>
        <taxon>Tubulavirales</taxon>
        <taxon>Inoviridae</taxon>
    </lineage>
</organism>
<keyword evidence="1" id="KW-0812">Transmembrane</keyword>
<proteinExistence type="predicted"/>
<protein>
    <submittedName>
        <fullName evidence="2">Large conductance mechanosensitive channel protein channel, mechanosensation, membrane protein.5A</fullName>
    </submittedName>
</protein>
<feature type="transmembrane region" description="Helical" evidence="1">
    <location>
        <begin position="47"/>
        <end position="69"/>
    </location>
</feature>
<sequence>MIKLVTQFVDWIKNLIDLVLGIPGHIASFVSEFTSFLGFFPGSLGSVIMGFISFLAVFVLVYFIVKLVVSLL</sequence>
<dbReference type="EMBL" id="BK015915">
    <property type="protein sequence ID" value="DAF85013.1"/>
    <property type="molecule type" value="Genomic_DNA"/>
</dbReference>
<evidence type="ECO:0000256" key="1">
    <source>
        <dbReference type="SAM" id="Phobius"/>
    </source>
</evidence>
<accession>A0A8S5TS32</accession>